<proteinExistence type="predicted"/>
<gene>
    <name evidence="1" type="ORF">ARMGADRAFT_1022499</name>
</gene>
<reference evidence="2" key="1">
    <citation type="journal article" date="2017" name="Nat. Ecol. Evol.">
        <title>Genome expansion and lineage-specific genetic innovations in the forest pathogenic fungi Armillaria.</title>
        <authorList>
            <person name="Sipos G."/>
            <person name="Prasanna A.N."/>
            <person name="Walter M.C."/>
            <person name="O'Connor E."/>
            <person name="Balint B."/>
            <person name="Krizsan K."/>
            <person name="Kiss B."/>
            <person name="Hess J."/>
            <person name="Varga T."/>
            <person name="Slot J."/>
            <person name="Riley R."/>
            <person name="Boka B."/>
            <person name="Rigling D."/>
            <person name="Barry K."/>
            <person name="Lee J."/>
            <person name="Mihaltcheva S."/>
            <person name="LaButti K."/>
            <person name="Lipzen A."/>
            <person name="Waldron R."/>
            <person name="Moloney N.M."/>
            <person name="Sperisen C."/>
            <person name="Kredics L."/>
            <person name="Vagvoelgyi C."/>
            <person name="Patrignani A."/>
            <person name="Fitzpatrick D."/>
            <person name="Nagy I."/>
            <person name="Doyle S."/>
            <person name="Anderson J.B."/>
            <person name="Grigoriev I.V."/>
            <person name="Gueldener U."/>
            <person name="Muensterkoetter M."/>
            <person name="Nagy L.G."/>
        </authorList>
    </citation>
    <scope>NUCLEOTIDE SEQUENCE [LARGE SCALE GENOMIC DNA]</scope>
    <source>
        <strain evidence="2">Ar21-2</strain>
    </source>
</reference>
<organism evidence="1 2">
    <name type="scientific">Armillaria gallica</name>
    <name type="common">Bulbous honey fungus</name>
    <name type="synonym">Armillaria bulbosa</name>
    <dbReference type="NCBI Taxonomy" id="47427"/>
    <lineage>
        <taxon>Eukaryota</taxon>
        <taxon>Fungi</taxon>
        <taxon>Dikarya</taxon>
        <taxon>Basidiomycota</taxon>
        <taxon>Agaricomycotina</taxon>
        <taxon>Agaricomycetes</taxon>
        <taxon>Agaricomycetidae</taxon>
        <taxon>Agaricales</taxon>
        <taxon>Marasmiineae</taxon>
        <taxon>Physalacriaceae</taxon>
        <taxon>Armillaria</taxon>
    </lineage>
</organism>
<evidence type="ECO:0000313" key="1">
    <source>
        <dbReference type="EMBL" id="PBL03962.1"/>
    </source>
</evidence>
<dbReference type="EMBL" id="KZ293644">
    <property type="protein sequence ID" value="PBL03962.1"/>
    <property type="molecule type" value="Genomic_DNA"/>
</dbReference>
<sequence length="132" mass="15034">MDIILGFHSKRYIGDQHCWVVKLPKLHSKHDYLDVKHSINGHLSLPHFAKLMREWLDIAAATSDHASEPFDYDLSVSLSSASTNLNKNCSALAEIIHTIILLVMLRFLLRSNPEKGKNQGLACSCRYWIVYT</sequence>
<keyword evidence="2" id="KW-1185">Reference proteome</keyword>
<dbReference type="InParanoid" id="A0A2H3E975"/>
<protein>
    <submittedName>
        <fullName evidence="1">Uncharacterized protein</fullName>
    </submittedName>
</protein>
<dbReference type="Proteomes" id="UP000217790">
    <property type="component" value="Unassembled WGS sequence"/>
</dbReference>
<dbReference type="AlphaFoldDB" id="A0A2H3E975"/>
<accession>A0A2H3E975</accession>
<evidence type="ECO:0000313" key="2">
    <source>
        <dbReference type="Proteomes" id="UP000217790"/>
    </source>
</evidence>
<name>A0A2H3E975_ARMGA</name>